<keyword evidence="4 10" id="KW-0109">Calcium transport</keyword>
<dbReference type="PANTHER" id="PTHR31503:SF22">
    <property type="entry name" value="VACUOLAR CALCIUM ION TRANSPORTER"/>
    <property type="match status" value="1"/>
</dbReference>
<dbReference type="FunFam" id="1.20.1420.30:FF:000011">
    <property type="entry name" value="Vacuolar calcium ion transporter"/>
    <property type="match status" value="1"/>
</dbReference>
<keyword evidence="8 10" id="KW-0406">Ion transport</keyword>
<evidence type="ECO:0000259" key="12">
    <source>
        <dbReference type="Pfam" id="PF01699"/>
    </source>
</evidence>
<dbReference type="Gene3D" id="1.20.1420.30">
    <property type="entry name" value="NCX, central ion-binding region"/>
    <property type="match status" value="2"/>
</dbReference>
<feature type="transmembrane region" description="Helical" evidence="10">
    <location>
        <begin position="50"/>
        <end position="67"/>
    </location>
</feature>
<evidence type="ECO:0000313" key="13">
    <source>
        <dbReference type="EMBL" id="VVT53863.1"/>
    </source>
</evidence>
<evidence type="ECO:0000256" key="1">
    <source>
        <dbReference type="ARBA" id="ARBA00004127"/>
    </source>
</evidence>
<gene>
    <name evidence="13" type="ORF">SAPINGB_P003788</name>
</gene>
<dbReference type="NCBIfam" id="TIGR00378">
    <property type="entry name" value="cax"/>
    <property type="match status" value="1"/>
</dbReference>
<feature type="region of interest" description="Disordered" evidence="11">
    <location>
        <begin position="242"/>
        <end position="279"/>
    </location>
</feature>
<feature type="transmembrane region" description="Helical" evidence="10">
    <location>
        <begin position="353"/>
        <end position="380"/>
    </location>
</feature>
<sequence>MSSKNKPDTLSETAFLLRRIHAFKASRPAWAHIHTGNWTRKIHNIFASSYVNVLLVFVPLGILAYHLSWGAKAVFLFNFLAIIPLAALLGYATEEISVHVGETVGGLLNATFGNAVELIVAIVALARGEIRIVQTSMLGSILSNTLLVLGSSFIAGGYNRIQQKFNATVAQTMSSLMALAVTSLLIPAAFNSSYPHPSKPGKKANQAVLNVSHGTALVLLIIYTLYLIFQLKTHAQYFESMSENSDDNDVSERGETTPLLTSENGTVVNGQSTDDHAAPSSSTLSTWEALGLLAIITVVVSYCADYLVDSIDSIVTETGISKTFIGVVLIPIVGNAAEHVTAIVVATKDKMDLAVGVAIGSSMQIALFLTPFCVIIGWFINQPMSLLFTTFETCVLFVSVLMLNYIVQDGECNWLEGSMLVGTYCVIAIAFWNYP</sequence>
<evidence type="ECO:0000256" key="4">
    <source>
        <dbReference type="ARBA" id="ARBA00022568"/>
    </source>
</evidence>
<feature type="transmembrane region" description="Helical" evidence="10">
    <location>
        <begin position="73"/>
        <end position="92"/>
    </location>
</feature>
<feature type="domain" description="Sodium/calcium exchanger membrane region" evidence="12">
    <location>
        <begin position="289"/>
        <end position="432"/>
    </location>
</feature>
<feature type="transmembrane region" description="Helical" evidence="10">
    <location>
        <begin position="132"/>
        <end position="155"/>
    </location>
</feature>
<dbReference type="AlphaFoldDB" id="A0A5E8BR81"/>
<dbReference type="GO" id="GO:0000329">
    <property type="term" value="C:fungal-type vacuole membrane"/>
    <property type="evidence" value="ECO:0007669"/>
    <property type="project" value="TreeGrafter"/>
</dbReference>
<dbReference type="RefSeq" id="XP_031854394.1">
    <property type="nucleotide sequence ID" value="XM_031998503.1"/>
</dbReference>
<dbReference type="InterPro" id="IPR004798">
    <property type="entry name" value="CAX-like"/>
</dbReference>
<dbReference type="GeneID" id="43582603"/>
<evidence type="ECO:0000256" key="7">
    <source>
        <dbReference type="ARBA" id="ARBA00022989"/>
    </source>
</evidence>
<keyword evidence="5 10" id="KW-0812">Transmembrane</keyword>
<feature type="transmembrane region" description="Helical" evidence="10">
    <location>
        <begin position="323"/>
        <end position="346"/>
    </location>
</feature>
<feature type="transmembrane region" description="Helical" evidence="10">
    <location>
        <begin position="104"/>
        <end position="126"/>
    </location>
</feature>
<keyword evidence="10" id="KW-0926">Vacuole</keyword>
<dbReference type="GO" id="GO:0012505">
    <property type="term" value="C:endomembrane system"/>
    <property type="evidence" value="ECO:0007669"/>
    <property type="project" value="UniProtKB-SubCell"/>
</dbReference>
<dbReference type="InterPro" id="IPR004837">
    <property type="entry name" value="NaCa_Exmemb"/>
</dbReference>
<dbReference type="PANTHER" id="PTHR31503">
    <property type="entry name" value="VACUOLAR CALCIUM ION TRANSPORTER"/>
    <property type="match status" value="1"/>
</dbReference>
<feature type="transmembrane region" description="Helical" evidence="10">
    <location>
        <begin position="414"/>
        <end position="434"/>
    </location>
</feature>
<proteinExistence type="inferred from homology"/>
<keyword evidence="9 10" id="KW-0472">Membrane</keyword>
<evidence type="ECO:0000256" key="8">
    <source>
        <dbReference type="ARBA" id="ARBA00023065"/>
    </source>
</evidence>
<reference evidence="13 14" key="1">
    <citation type="submission" date="2019-09" db="EMBL/GenBank/DDBJ databases">
        <authorList>
            <person name="Brejova B."/>
        </authorList>
    </citation>
    <scope>NUCLEOTIDE SEQUENCE [LARGE SCALE GENOMIC DNA]</scope>
</reference>
<feature type="domain" description="Sodium/calcium exchanger membrane region" evidence="12">
    <location>
        <begin position="73"/>
        <end position="231"/>
    </location>
</feature>
<keyword evidence="3 10" id="KW-0813">Transport</keyword>
<dbReference type="Proteomes" id="UP000398389">
    <property type="component" value="Unassembled WGS sequence"/>
</dbReference>
<comment type="subcellular location">
    <subcellularLocation>
        <location evidence="1">Endomembrane system</location>
        <topology evidence="1">Multi-pass membrane protein</topology>
    </subcellularLocation>
    <subcellularLocation>
        <location evidence="10">Vacuole membrane</location>
    </subcellularLocation>
</comment>
<name>A0A5E8BR81_9ASCO</name>
<keyword evidence="6 10" id="KW-0106">Calcium</keyword>
<dbReference type="Pfam" id="PF01699">
    <property type="entry name" value="Na_Ca_ex"/>
    <property type="match status" value="2"/>
</dbReference>
<feature type="transmembrane region" description="Helical" evidence="10">
    <location>
        <begin position="167"/>
        <end position="190"/>
    </location>
</feature>
<feature type="transmembrane region" description="Helical" evidence="10">
    <location>
        <begin position="289"/>
        <end position="308"/>
    </location>
</feature>
<dbReference type="GO" id="GO:0015369">
    <property type="term" value="F:calcium:proton antiporter activity"/>
    <property type="evidence" value="ECO:0007669"/>
    <property type="project" value="UniProtKB-UniRule"/>
</dbReference>
<evidence type="ECO:0000256" key="10">
    <source>
        <dbReference type="RuleBase" id="RU365028"/>
    </source>
</evidence>
<evidence type="ECO:0000256" key="9">
    <source>
        <dbReference type="ARBA" id="ARBA00023136"/>
    </source>
</evidence>
<evidence type="ECO:0000313" key="14">
    <source>
        <dbReference type="Proteomes" id="UP000398389"/>
    </source>
</evidence>
<dbReference type="InterPro" id="IPR044880">
    <property type="entry name" value="NCX_ion-bd_dom_sf"/>
</dbReference>
<evidence type="ECO:0000256" key="3">
    <source>
        <dbReference type="ARBA" id="ARBA00022448"/>
    </source>
</evidence>
<evidence type="ECO:0000256" key="11">
    <source>
        <dbReference type="SAM" id="MobiDB-lite"/>
    </source>
</evidence>
<feature type="transmembrane region" description="Helical" evidence="10">
    <location>
        <begin position="210"/>
        <end position="229"/>
    </location>
</feature>
<keyword evidence="14" id="KW-1185">Reference proteome</keyword>
<feature type="compositionally biased region" description="Polar residues" evidence="11">
    <location>
        <begin position="258"/>
        <end position="272"/>
    </location>
</feature>
<comment type="function">
    <text evidence="10">Has a role in promoting intracellular calcium ion sequestration via the exchange of calcium ions for hydrogen ions across the vacuolar membrane. Involved also in manganese ion homeostasis via its uptake into the vacuole.</text>
</comment>
<feature type="transmembrane region" description="Helical" evidence="10">
    <location>
        <begin position="386"/>
        <end position="407"/>
    </location>
</feature>
<evidence type="ECO:0000256" key="2">
    <source>
        <dbReference type="ARBA" id="ARBA00008170"/>
    </source>
</evidence>
<evidence type="ECO:0000256" key="5">
    <source>
        <dbReference type="ARBA" id="ARBA00022692"/>
    </source>
</evidence>
<dbReference type="OrthoDB" id="1699231at2759"/>
<protein>
    <recommendedName>
        <fullName evidence="10">Vacuolar calcium ion transporter</fullName>
    </recommendedName>
</protein>
<dbReference type="EMBL" id="CABVLU010000003">
    <property type="protein sequence ID" value="VVT53863.1"/>
    <property type="molecule type" value="Genomic_DNA"/>
</dbReference>
<dbReference type="InterPro" id="IPR004713">
    <property type="entry name" value="CaH_exchang"/>
</dbReference>
<keyword evidence="7 10" id="KW-1133">Transmembrane helix</keyword>
<comment type="similarity">
    <text evidence="2 10">Belongs to the Ca(2+):cation antiporter (CaCA) (TC 2.A.19) family.</text>
</comment>
<keyword evidence="10" id="KW-0050">Antiport</keyword>
<organism evidence="13 14">
    <name type="scientific">Magnusiomyces paraingens</name>
    <dbReference type="NCBI Taxonomy" id="2606893"/>
    <lineage>
        <taxon>Eukaryota</taxon>
        <taxon>Fungi</taxon>
        <taxon>Dikarya</taxon>
        <taxon>Ascomycota</taxon>
        <taxon>Saccharomycotina</taxon>
        <taxon>Dipodascomycetes</taxon>
        <taxon>Dipodascales</taxon>
        <taxon>Dipodascaceae</taxon>
        <taxon>Magnusiomyces</taxon>
    </lineage>
</organism>
<evidence type="ECO:0000256" key="6">
    <source>
        <dbReference type="ARBA" id="ARBA00022837"/>
    </source>
</evidence>
<accession>A0A5E8BR81</accession>
<dbReference type="GO" id="GO:0006874">
    <property type="term" value="P:intracellular calcium ion homeostasis"/>
    <property type="evidence" value="ECO:0007669"/>
    <property type="project" value="TreeGrafter"/>
</dbReference>